<evidence type="ECO:0000256" key="3">
    <source>
        <dbReference type="ARBA" id="ARBA00022618"/>
    </source>
</evidence>
<dbReference type="AlphaFoldDB" id="A0A0H5BZR4"/>
<evidence type="ECO:0000313" key="8">
    <source>
        <dbReference type="EMBL" id="CEP21025.1"/>
    </source>
</evidence>
<comment type="subcellular location">
    <subcellularLocation>
        <location evidence="1">Nucleus</location>
    </subcellularLocation>
</comment>
<dbReference type="PANTHER" id="PTHR11842:SF11">
    <property type="entry name" value="MITOTIC SPINDLE ASSEMBLY CHECKPOINT PROTEIN MAD2A"/>
    <property type="match status" value="1"/>
</dbReference>
<dbReference type="InterPro" id="IPR003511">
    <property type="entry name" value="HORMA_dom"/>
</dbReference>
<dbReference type="Gene3D" id="3.30.900.10">
    <property type="entry name" value="HORMA domain"/>
    <property type="match status" value="1"/>
</dbReference>
<dbReference type="PROSITE" id="PS50815">
    <property type="entry name" value="HORMA"/>
    <property type="match status" value="1"/>
</dbReference>
<keyword evidence="5" id="KW-0539">Nucleus</keyword>
<dbReference type="FunFam" id="3.30.900.10:FF:000002">
    <property type="entry name" value="Mitotic spindle assembly checkpoint protein MAD2A"/>
    <property type="match status" value="1"/>
</dbReference>
<dbReference type="GO" id="GO:0033597">
    <property type="term" value="C:mitotic checkpoint complex"/>
    <property type="evidence" value="ECO:0007669"/>
    <property type="project" value="UniProtKB-ARBA"/>
</dbReference>
<dbReference type="Pfam" id="PF02301">
    <property type="entry name" value="HORMA"/>
    <property type="match status" value="1"/>
</dbReference>
<dbReference type="GO" id="GO:0051301">
    <property type="term" value="P:cell division"/>
    <property type="evidence" value="ECO:0007669"/>
    <property type="project" value="UniProtKB-KW"/>
</dbReference>
<dbReference type="GO" id="GO:0005737">
    <property type="term" value="C:cytoplasm"/>
    <property type="evidence" value="ECO:0007669"/>
    <property type="project" value="TreeGrafter"/>
</dbReference>
<sequence length="205" mass="23441">MPPTRSQLSLRGSAQLIAEFFEYSIHSILYQRGIYPVEDFQTVRKYGLNLLVNVDDDVKQYIKNIIKQIYRWISHDKITKLVLVIINKDDGETVERWQFNINIEDSAEATSGGDTQTETDTAAVQKDIQAIIRQITASVTFLPCLNSSDYTFNVLVYTDSDAPVSKDWVDSDAREIENGESVRFKSFNTNCHKVDTLVSYKLDQN</sequence>
<comment type="similarity">
    <text evidence="2">Belongs to the MAD2 family.</text>
</comment>
<dbReference type="PANTHER" id="PTHR11842">
    <property type="entry name" value="MITOTIC SPINDLE ASSEMBLY CHECKPOINT PROTEIN MAD2"/>
    <property type="match status" value="1"/>
</dbReference>
<dbReference type="GO" id="GO:0005654">
    <property type="term" value="C:nucleoplasm"/>
    <property type="evidence" value="ECO:0007669"/>
    <property type="project" value="TreeGrafter"/>
</dbReference>
<dbReference type="GO" id="GO:0000776">
    <property type="term" value="C:kinetochore"/>
    <property type="evidence" value="ECO:0007669"/>
    <property type="project" value="TreeGrafter"/>
</dbReference>
<dbReference type="SUPFAM" id="SSF56019">
    <property type="entry name" value="The spindle assembly checkpoint protein mad2"/>
    <property type="match status" value="1"/>
</dbReference>
<organism evidence="8 9">
    <name type="scientific">Cyberlindnera jadinii (strain ATCC 18201 / CBS 1600 / BCRC 20928 / JCM 3617 / NBRC 0987 / NRRL Y-1542)</name>
    <name type="common">Torula yeast</name>
    <name type="synonym">Candida utilis</name>
    <dbReference type="NCBI Taxonomy" id="983966"/>
    <lineage>
        <taxon>Eukaryota</taxon>
        <taxon>Fungi</taxon>
        <taxon>Dikarya</taxon>
        <taxon>Ascomycota</taxon>
        <taxon>Saccharomycotina</taxon>
        <taxon>Saccharomycetes</taxon>
        <taxon>Phaffomycetales</taxon>
        <taxon>Phaffomycetaceae</taxon>
        <taxon>Cyberlindnera</taxon>
    </lineage>
</organism>
<dbReference type="InterPro" id="IPR036570">
    <property type="entry name" value="HORMA_dom_sf"/>
</dbReference>
<reference evidence="9" key="1">
    <citation type="journal article" date="2015" name="J. Biotechnol.">
        <title>The structure of the Cyberlindnera jadinii genome and its relation to Candida utilis analyzed by the occurrence of single nucleotide polymorphisms.</title>
        <authorList>
            <person name="Rupp O."/>
            <person name="Brinkrolf K."/>
            <person name="Buerth C."/>
            <person name="Kunigo M."/>
            <person name="Schneider J."/>
            <person name="Jaenicke S."/>
            <person name="Goesmann A."/>
            <person name="Puehler A."/>
            <person name="Jaeger K.-E."/>
            <person name="Ernst J.F."/>
        </authorList>
    </citation>
    <scope>NUCLEOTIDE SEQUENCE [LARGE SCALE GENOMIC DNA]</scope>
    <source>
        <strain evidence="9">ATCC 18201 / CBS 1600 / BCRC 20928 / JCM 3617 / NBRC 0987 / NRRL Y-1542</strain>
    </source>
</reference>
<evidence type="ECO:0000259" key="7">
    <source>
        <dbReference type="PROSITE" id="PS50815"/>
    </source>
</evidence>
<keyword evidence="4" id="KW-0498">Mitosis</keyword>
<evidence type="ECO:0000256" key="2">
    <source>
        <dbReference type="ARBA" id="ARBA00010348"/>
    </source>
</evidence>
<keyword evidence="3" id="KW-0132">Cell division</keyword>
<protein>
    <submittedName>
        <fullName evidence="8">Mad2 protein</fullName>
    </submittedName>
</protein>
<evidence type="ECO:0000256" key="5">
    <source>
        <dbReference type="ARBA" id="ARBA00023242"/>
    </source>
</evidence>
<accession>A0A0H5BZR4</accession>
<feature type="domain" description="HORMA" evidence="7">
    <location>
        <begin position="11"/>
        <end position="198"/>
    </location>
</feature>
<dbReference type="EMBL" id="CDQK01000001">
    <property type="protein sequence ID" value="CEP21025.1"/>
    <property type="molecule type" value="Genomic_DNA"/>
</dbReference>
<keyword evidence="6" id="KW-0131">Cell cycle</keyword>
<dbReference type="GO" id="GO:0007094">
    <property type="term" value="P:mitotic spindle assembly checkpoint signaling"/>
    <property type="evidence" value="ECO:0007669"/>
    <property type="project" value="TreeGrafter"/>
</dbReference>
<dbReference type="Proteomes" id="UP000038830">
    <property type="component" value="Unassembled WGS sequence"/>
</dbReference>
<dbReference type="InterPro" id="IPR045091">
    <property type="entry name" value="Mad2-like"/>
</dbReference>
<evidence type="ECO:0000256" key="1">
    <source>
        <dbReference type="ARBA" id="ARBA00004123"/>
    </source>
</evidence>
<evidence type="ECO:0000256" key="6">
    <source>
        <dbReference type="ARBA" id="ARBA00023306"/>
    </source>
</evidence>
<name>A0A0H5BZR4_CYBJN</name>
<proteinExistence type="inferred from homology"/>
<evidence type="ECO:0000313" key="9">
    <source>
        <dbReference type="Proteomes" id="UP000038830"/>
    </source>
</evidence>
<gene>
    <name evidence="8" type="primary">mad2</name>
    <name evidence="8" type="ORF">BN1211_1020</name>
</gene>
<evidence type="ECO:0000256" key="4">
    <source>
        <dbReference type="ARBA" id="ARBA00022776"/>
    </source>
</evidence>